<keyword evidence="9" id="KW-0030">Aminoacyl-tRNA synthetase</keyword>
<dbReference type="EMBL" id="QUTF01024982">
    <property type="protein sequence ID" value="RHY84187.1"/>
    <property type="molecule type" value="Genomic_DNA"/>
</dbReference>
<keyword evidence="5" id="KW-0863">Zinc-finger</keyword>
<dbReference type="GO" id="GO:0003676">
    <property type="term" value="F:nucleic acid binding"/>
    <property type="evidence" value="ECO:0007669"/>
    <property type="project" value="InterPro"/>
</dbReference>
<dbReference type="SUPFAM" id="SSF50249">
    <property type="entry name" value="Nucleic acid-binding proteins"/>
    <property type="match status" value="1"/>
</dbReference>
<dbReference type="PROSITE" id="PS50862">
    <property type="entry name" value="AA_TRNA_LIGASE_II"/>
    <property type="match status" value="1"/>
</dbReference>
<organism evidence="15 16">
    <name type="scientific">Aphanomyces astaci</name>
    <name type="common">Crayfish plague agent</name>
    <dbReference type="NCBI Taxonomy" id="112090"/>
    <lineage>
        <taxon>Eukaryota</taxon>
        <taxon>Sar</taxon>
        <taxon>Stramenopiles</taxon>
        <taxon>Oomycota</taxon>
        <taxon>Saprolegniomycetes</taxon>
        <taxon>Saprolegniales</taxon>
        <taxon>Verrucalvaceae</taxon>
        <taxon>Aphanomyces</taxon>
    </lineage>
</organism>
<feature type="domain" description="JmjC" evidence="14">
    <location>
        <begin position="80"/>
        <end position="245"/>
    </location>
</feature>
<dbReference type="Pfam" id="PF01336">
    <property type="entry name" value="tRNA_anti-codon"/>
    <property type="match status" value="1"/>
</dbReference>
<gene>
    <name evidence="15" type="ORF">DYB26_002634</name>
</gene>
<keyword evidence="12" id="KW-1133">Transmembrane helix</keyword>
<evidence type="ECO:0000256" key="6">
    <source>
        <dbReference type="ARBA" id="ARBA00022833"/>
    </source>
</evidence>
<comment type="subcellular location">
    <subcellularLocation>
        <location evidence="1">Nucleus</location>
    </subcellularLocation>
</comment>
<feature type="compositionally biased region" description="Acidic residues" evidence="11">
    <location>
        <begin position="559"/>
        <end position="569"/>
    </location>
</feature>
<feature type="compositionally biased region" description="Basic residues" evidence="11">
    <location>
        <begin position="579"/>
        <end position="589"/>
    </location>
</feature>
<dbReference type="InterPro" id="IPR004364">
    <property type="entry name" value="Aa-tRNA-synt_II"/>
</dbReference>
<feature type="transmembrane region" description="Helical" evidence="12">
    <location>
        <begin position="1275"/>
        <end position="1299"/>
    </location>
</feature>
<dbReference type="InterPro" id="IPR058054">
    <property type="entry name" value="Znf_MS1-like"/>
</dbReference>
<dbReference type="PRINTS" id="PR01042">
    <property type="entry name" value="TRNASYNTHASP"/>
</dbReference>
<dbReference type="GO" id="GO:0006421">
    <property type="term" value="P:asparaginyl-tRNA aminoacylation"/>
    <property type="evidence" value="ECO:0007669"/>
    <property type="project" value="TreeGrafter"/>
</dbReference>
<dbReference type="InterPro" id="IPR001965">
    <property type="entry name" value="Znf_PHD"/>
</dbReference>
<dbReference type="VEuPathDB" id="FungiDB:H257_17336"/>
<protein>
    <recommendedName>
        <fullName evidence="17">Asparagine--tRNA ligase</fullName>
    </recommendedName>
</protein>
<dbReference type="GO" id="GO:0005524">
    <property type="term" value="F:ATP binding"/>
    <property type="evidence" value="ECO:0007669"/>
    <property type="project" value="UniProtKB-KW"/>
</dbReference>
<dbReference type="Pfam" id="PF03151">
    <property type="entry name" value="TPT"/>
    <property type="match status" value="2"/>
</dbReference>
<feature type="transmembrane region" description="Helical" evidence="12">
    <location>
        <begin position="1176"/>
        <end position="1194"/>
    </location>
</feature>
<dbReference type="Gene3D" id="3.30.40.10">
    <property type="entry name" value="Zinc/RING finger domain, C3HC4 (zinc finger)"/>
    <property type="match status" value="2"/>
</dbReference>
<feature type="transmembrane region" description="Helical" evidence="12">
    <location>
        <begin position="1200"/>
        <end position="1218"/>
    </location>
</feature>
<dbReference type="InterPro" id="IPR011011">
    <property type="entry name" value="Znf_FYVE_PHD"/>
</dbReference>
<dbReference type="CDD" id="cd04318">
    <property type="entry name" value="EcAsnRS_like_N"/>
    <property type="match status" value="1"/>
</dbReference>
<dbReference type="InterPro" id="IPR012340">
    <property type="entry name" value="NA-bd_OB-fold"/>
</dbReference>
<dbReference type="VEuPathDB" id="FungiDB:H257_17334"/>
<comment type="caution">
    <text evidence="15">The sequence shown here is derived from an EMBL/GenBank/DDBJ whole genome shotgun (WGS) entry which is preliminary data.</text>
</comment>
<keyword evidence="10" id="KW-0539">Nucleus</keyword>
<dbReference type="InterPro" id="IPR006195">
    <property type="entry name" value="aa-tRNA-synth_II"/>
</dbReference>
<evidence type="ECO:0000256" key="1">
    <source>
        <dbReference type="ARBA" id="ARBA00004123"/>
    </source>
</evidence>
<dbReference type="Pfam" id="PF00152">
    <property type="entry name" value="tRNA-synt_2"/>
    <property type="match status" value="1"/>
</dbReference>
<evidence type="ECO:0000313" key="16">
    <source>
        <dbReference type="Proteomes" id="UP000286510"/>
    </source>
</evidence>
<feature type="transmembrane region" description="Helical" evidence="12">
    <location>
        <begin position="1120"/>
        <end position="1142"/>
    </location>
</feature>
<dbReference type="VEuPathDB" id="FungiDB:H257_17338"/>
<dbReference type="Pfam" id="PF00628">
    <property type="entry name" value="PHD"/>
    <property type="match status" value="1"/>
</dbReference>
<dbReference type="GO" id="GO:0008270">
    <property type="term" value="F:zinc ion binding"/>
    <property type="evidence" value="ECO:0007669"/>
    <property type="project" value="UniProtKB-KW"/>
</dbReference>
<dbReference type="Gene3D" id="2.60.120.650">
    <property type="entry name" value="Cupin"/>
    <property type="match status" value="1"/>
</dbReference>
<accession>A0A418CR17</accession>
<dbReference type="InterPro" id="IPR003347">
    <property type="entry name" value="JmjC_dom"/>
</dbReference>
<keyword evidence="8" id="KW-0648">Protein biosynthesis</keyword>
<reference evidence="15 16" key="1">
    <citation type="submission" date="2018-08" db="EMBL/GenBank/DDBJ databases">
        <title>Aphanomyces genome sequencing and annotation.</title>
        <authorList>
            <person name="Minardi D."/>
            <person name="Oidtmann B."/>
            <person name="Van Der Giezen M."/>
            <person name="Studholme D.J."/>
        </authorList>
    </citation>
    <scope>NUCLEOTIDE SEQUENCE [LARGE SCALE GENOMIC DNA]</scope>
    <source>
        <strain evidence="15 16">FDL457</strain>
    </source>
</reference>
<dbReference type="SUPFAM" id="SSF57903">
    <property type="entry name" value="FYVE/PHD zinc finger"/>
    <property type="match status" value="2"/>
</dbReference>
<dbReference type="GO" id="GO:0004816">
    <property type="term" value="F:asparagine-tRNA ligase activity"/>
    <property type="evidence" value="ECO:0007669"/>
    <property type="project" value="TreeGrafter"/>
</dbReference>
<feature type="region of interest" description="Disordered" evidence="11">
    <location>
        <begin position="530"/>
        <end position="598"/>
    </location>
</feature>
<dbReference type="InterPro" id="IPR002312">
    <property type="entry name" value="Asp/Asn-tRNA-synth_IIb"/>
</dbReference>
<dbReference type="InterPro" id="IPR013083">
    <property type="entry name" value="Znf_RING/FYVE/PHD"/>
</dbReference>
<dbReference type="PROSITE" id="PS51184">
    <property type="entry name" value="JMJC"/>
    <property type="match status" value="1"/>
</dbReference>
<dbReference type="InterPro" id="IPR004853">
    <property type="entry name" value="Sugar_P_trans_dom"/>
</dbReference>
<dbReference type="SUPFAM" id="SSF55681">
    <property type="entry name" value="Class II aaRS and biotin synthetases"/>
    <property type="match status" value="1"/>
</dbReference>
<dbReference type="Proteomes" id="UP000286510">
    <property type="component" value="Unassembled WGS sequence"/>
</dbReference>
<keyword evidence="12" id="KW-0812">Transmembrane</keyword>
<feature type="domain" description="Aminoacyl-transfer RNA synthetases class-II family profile" evidence="13">
    <location>
        <begin position="828"/>
        <end position="1041"/>
    </location>
</feature>
<feature type="transmembrane region" description="Helical" evidence="12">
    <location>
        <begin position="1230"/>
        <end position="1255"/>
    </location>
</feature>
<keyword evidence="3" id="KW-0479">Metal-binding</keyword>
<dbReference type="Gene3D" id="2.40.50.140">
    <property type="entry name" value="Nucleic acid-binding proteins"/>
    <property type="match status" value="1"/>
</dbReference>
<feature type="compositionally biased region" description="Low complexity" evidence="11">
    <location>
        <begin position="315"/>
        <end position="333"/>
    </location>
</feature>
<evidence type="ECO:0000256" key="2">
    <source>
        <dbReference type="ARBA" id="ARBA00022598"/>
    </source>
</evidence>
<evidence type="ECO:0000259" key="14">
    <source>
        <dbReference type="PROSITE" id="PS51184"/>
    </source>
</evidence>
<keyword evidence="2" id="KW-0436">Ligase</keyword>
<name>A0A418CR17_APHAT</name>
<dbReference type="GO" id="GO:0005739">
    <property type="term" value="C:mitochondrion"/>
    <property type="evidence" value="ECO:0007669"/>
    <property type="project" value="TreeGrafter"/>
</dbReference>
<evidence type="ECO:0000256" key="4">
    <source>
        <dbReference type="ARBA" id="ARBA00022741"/>
    </source>
</evidence>
<dbReference type="PANTHER" id="PTHR22594">
    <property type="entry name" value="ASPARTYL/LYSYL-TRNA SYNTHETASE"/>
    <property type="match status" value="1"/>
</dbReference>
<dbReference type="SUPFAM" id="SSF51197">
    <property type="entry name" value="Clavaminate synthase-like"/>
    <property type="match status" value="1"/>
</dbReference>
<dbReference type="InterPro" id="IPR004365">
    <property type="entry name" value="NA-bd_OB_tRNA"/>
</dbReference>
<evidence type="ECO:0000256" key="10">
    <source>
        <dbReference type="ARBA" id="ARBA00023242"/>
    </source>
</evidence>
<evidence type="ECO:0000256" key="11">
    <source>
        <dbReference type="SAM" id="MobiDB-lite"/>
    </source>
</evidence>
<dbReference type="CDD" id="cd15556">
    <property type="entry name" value="PHD_MMD1_like"/>
    <property type="match status" value="1"/>
</dbReference>
<evidence type="ECO:0000256" key="9">
    <source>
        <dbReference type="ARBA" id="ARBA00023146"/>
    </source>
</evidence>
<dbReference type="InterPro" id="IPR045864">
    <property type="entry name" value="aa-tRNA-synth_II/BPL/LPL"/>
</dbReference>
<feature type="transmembrane region" description="Helical" evidence="12">
    <location>
        <begin position="1086"/>
        <end position="1108"/>
    </location>
</feature>
<feature type="region of interest" description="Disordered" evidence="11">
    <location>
        <begin position="315"/>
        <end position="345"/>
    </location>
</feature>
<keyword evidence="4" id="KW-0547">Nucleotide-binding</keyword>
<evidence type="ECO:0000256" key="12">
    <source>
        <dbReference type="SAM" id="Phobius"/>
    </source>
</evidence>
<keyword evidence="7" id="KW-0067">ATP-binding</keyword>
<sequence>MLRSFQTWPDLMQSDTMEEISQLDGRGTITYVREWLSRWAKLDQFNAAVVNGENVTKEWVTSQRAVGDWSLGRWAAYVNTPASERTQQLTVPSFSHAGLSRLITPPRFVRQVGWVESIWLLHQTSTYCVMAPKDSFVDFDMNMGGSSMWYSVLRGKQVVYVVPPTSDNLAKFKLWSANHNPERCFGDVAASCAHVVLTGGSTLLIPPGWLYAVATLDQVDVVGFKGYFLESFNLPTHVECVAVERYLHGRSRFPQYDQALWHVACSHLKAQEPTDMTALSRLLDPSAADAGDIAIAHGFPSAASVLAALQSTAAASSSGSSSGGSSSSSSSSSSDDDDDDVSSGSEVDTVAYPKFVRENVTTNVRLKVLTPLVIPILDAANLSTNKSSSSKAKRKATKSSVEQWYFECSCGDKGSNYDDGKRMVQCDVCVTWQHTACAGILNETEPPTSYKCFKCLVPQEDGGAPSTVVDWTVSCSCGIVAVNYDDGCRMIACDRCNTWQHTLCAGIPNETEPPDVYLCRSCKTHTKKAKDKSPRAAVKSPKTQQPVRKPARKPPQPPSDDDDDDDDQDVSPPSVVTSKKQRSSKRAKRTAAADGGENVRPVLKAAAAVATADVPKKKQPTSVRERLVKKLKMKPKWGRISLHGAASTFPRTPIKDLMTIPRVDVATPDTTTTATVYGWVKTIRRQKNLSFITINDGSAFKSLQVVCDASSIPAASLADVSVGSSVTVTGAVTHAPKSGQVEVHAQSVTVLGTSDPAAYPLSKKFHSLEFVREHLHLRPRTNTFGALTRVRNALRFTLGTTPSFFGRPAYLTVSGQLHAEMYASALSKVYTFGPTFRAENSNTSRHLSEFWMVEPEMAFAGLSECMASAQGAVQHSIQHALATCPDDLAFFQEQQQAKESTPKKSAQSTNLLSIDLKTEHERYLAETYVGGPVFVTDYPAALKAFYMRQNDVADPDRATVAGMDLLVPAVGELVGGSVREERLEVLEAKMRASGVDPNGLQWYLDLRRFGTVPHAGWGLGFERLVLFVTGMENIRDAIAVPRYPGACRLIDFPLGGTSWMPGPSCWTQLTWREWDAMDIDDTQHQAMFYMLCWYTFSTSATFINKTLIKEHGMSAELLTVLLRLLPLSVLAIASKLLTYWSYSRVPVAVTHTCKASTPLFNVMLAFVVYRTSHATPIYVSLVPIVVGVAMASLSEAQINLHFYSGLLCILVNSPVLMWNQAMLPDQYEYINLIPYTLIFVCSICQFVSSLASILLLGHVAELTYSIMSTLKRVVIVVSAVVYFGNAMTLTSGVGMAVALGGVGMYQHAKLTQTKAVGHSPHSL</sequence>
<dbReference type="Gene3D" id="3.30.930.10">
    <property type="entry name" value="Bira Bifunctional Protein, Domain 2"/>
    <property type="match status" value="1"/>
</dbReference>
<dbReference type="PANTHER" id="PTHR22594:SF34">
    <property type="entry name" value="ASPARAGINE--TRNA LIGASE, MITOCHONDRIAL-RELATED"/>
    <property type="match status" value="1"/>
</dbReference>
<evidence type="ECO:0000313" key="15">
    <source>
        <dbReference type="EMBL" id="RHY84187.1"/>
    </source>
</evidence>
<evidence type="ECO:0000256" key="3">
    <source>
        <dbReference type="ARBA" id="ARBA00022723"/>
    </source>
</evidence>
<dbReference type="SMART" id="SM00249">
    <property type="entry name" value="PHD"/>
    <property type="match status" value="2"/>
</dbReference>
<dbReference type="InterPro" id="IPR019787">
    <property type="entry name" value="Znf_PHD-finger"/>
</dbReference>
<evidence type="ECO:0000259" key="13">
    <source>
        <dbReference type="PROSITE" id="PS50862"/>
    </source>
</evidence>
<proteinExistence type="predicted"/>
<dbReference type="GO" id="GO:0005634">
    <property type="term" value="C:nucleus"/>
    <property type="evidence" value="ECO:0007669"/>
    <property type="project" value="UniProtKB-SubCell"/>
</dbReference>
<evidence type="ECO:0000256" key="5">
    <source>
        <dbReference type="ARBA" id="ARBA00022771"/>
    </source>
</evidence>
<evidence type="ECO:0008006" key="17">
    <source>
        <dbReference type="Google" id="ProtNLM"/>
    </source>
</evidence>
<dbReference type="Pfam" id="PF20826">
    <property type="entry name" value="PHD_5"/>
    <property type="match status" value="1"/>
</dbReference>
<evidence type="ECO:0000256" key="8">
    <source>
        <dbReference type="ARBA" id="ARBA00022917"/>
    </source>
</evidence>
<evidence type="ECO:0000256" key="7">
    <source>
        <dbReference type="ARBA" id="ARBA00022840"/>
    </source>
</evidence>
<keyword evidence="6" id="KW-0862">Zinc</keyword>
<keyword evidence="12" id="KW-0472">Membrane</keyword>